<feature type="region of interest" description="Disordered" evidence="1">
    <location>
        <begin position="157"/>
        <end position="194"/>
    </location>
</feature>
<reference evidence="4" key="1">
    <citation type="journal article" date="2023" name="Mol. Phylogenet. Evol.">
        <title>Genome-scale phylogeny and comparative genomics of the fungal order Sordariales.</title>
        <authorList>
            <person name="Hensen N."/>
            <person name="Bonometti L."/>
            <person name="Westerberg I."/>
            <person name="Brannstrom I.O."/>
            <person name="Guillou S."/>
            <person name="Cros-Aarteil S."/>
            <person name="Calhoun S."/>
            <person name="Haridas S."/>
            <person name="Kuo A."/>
            <person name="Mondo S."/>
            <person name="Pangilinan J."/>
            <person name="Riley R."/>
            <person name="LaButti K."/>
            <person name="Andreopoulos B."/>
            <person name="Lipzen A."/>
            <person name="Chen C."/>
            <person name="Yan M."/>
            <person name="Daum C."/>
            <person name="Ng V."/>
            <person name="Clum A."/>
            <person name="Steindorff A."/>
            <person name="Ohm R.A."/>
            <person name="Martin F."/>
            <person name="Silar P."/>
            <person name="Natvig D.O."/>
            <person name="Lalanne C."/>
            <person name="Gautier V."/>
            <person name="Ament-Velasquez S.L."/>
            <person name="Kruys A."/>
            <person name="Hutchinson M.I."/>
            <person name="Powell A.J."/>
            <person name="Barry K."/>
            <person name="Miller A.N."/>
            <person name="Grigoriev I.V."/>
            <person name="Debuchy R."/>
            <person name="Gladieux P."/>
            <person name="Hiltunen Thoren M."/>
            <person name="Johannesson H."/>
        </authorList>
    </citation>
    <scope>NUCLEOTIDE SEQUENCE [LARGE SCALE GENOMIC DNA]</scope>
    <source>
        <strain evidence="4">CBS 340.73</strain>
    </source>
</reference>
<evidence type="ECO:0000313" key="3">
    <source>
        <dbReference type="EMBL" id="KAK3942668.1"/>
    </source>
</evidence>
<comment type="caution">
    <text evidence="3">The sequence shown here is derived from an EMBL/GenBank/DDBJ whole genome shotgun (WGS) entry which is preliminary data.</text>
</comment>
<protein>
    <recommendedName>
        <fullName evidence="5">Siderophore biosynthesis</fullName>
    </recommendedName>
</protein>
<evidence type="ECO:0008006" key="5">
    <source>
        <dbReference type="Google" id="ProtNLM"/>
    </source>
</evidence>
<evidence type="ECO:0000313" key="4">
    <source>
        <dbReference type="Proteomes" id="UP001303473"/>
    </source>
</evidence>
<dbReference type="Proteomes" id="UP001303473">
    <property type="component" value="Unassembled WGS sequence"/>
</dbReference>
<sequence length="220" mass="21220">MFRSSLWAALAVAGAGLVSPALARTGLEGCVSTEVIIQKYYASYIWYVPDTGEICSFLDCGGGRAPPKTTVPGCPLYKGTATITPAYLAGYYPKTNDAGAIVVTTTDLGIMASTDKLVTAAPSPTTFTYLPATTYTVTGSSSADSAQTTAVTSVVSAEGSGSSSGSGTASGGSGSSTGSASGGSGSATSVSTGAAAPTGAGVAKGVLGVVAGVAAGLILV</sequence>
<feature type="compositionally biased region" description="Gly residues" evidence="1">
    <location>
        <begin position="162"/>
        <end position="185"/>
    </location>
</feature>
<dbReference type="AlphaFoldDB" id="A0AAN6NEE4"/>
<evidence type="ECO:0000256" key="1">
    <source>
        <dbReference type="SAM" id="MobiDB-lite"/>
    </source>
</evidence>
<evidence type="ECO:0000256" key="2">
    <source>
        <dbReference type="SAM" id="SignalP"/>
    </source>
</evidence>
<proteinExistence type="predicted"/>
<dbReference type="EMBL" id="MU853772">
    <property type="protein sequence ID" value="KAK3942668.1"/>
    <property type="molecule type" value="Genomic_DNA"/>
</dbReference>
<keyword evidence="2" id="KW-0732">Signal</keyword>
<gene>
    <name evidence="3" type="ORF">QBC46DRAFT_379634</name>
</gene>
<keyword evidence="4" id="KW-1185">Reference proteome</keyword>
<feature type="signal peptide" evidence="2">
    <location>
        <begin position="1"/>
        <end position="23"/>
    </location>
</feature>
<feature type="chain" id="PRO_5042972986" description="Siderophore biosynthesis" evidence="2">
    <location>
        <begin position="24"/>
        <end position="220"/>
    </location>
</feature>
<name>A0AAN6NEE4_9PEZI</name>
<organism evidence="3 4">
    <name type="scientific">Diplogelasinospora grovesii</name>
    <dbReference type="NCBI Taxonomy" id="303347"/>
    <lineage>
        <taxon>Eukaryota</taxon>
        <taxon>Fungi</taxon>
        <taxon>Dikarya</taxon>
        <taxon>Ascomycota</taxon>
        <taxon>Pezizomycotina</taxon>
        <taxon>Sordariomycetes</taxon>
        <taxon>Sordariomycetidae</taxon>
        <taxon>Sordariales</taxon>
        <taxon>Diplogelasinosporaceae</taxon>
        <taxon>Diplogelasinospora</taxon>
    </lineage>
</organism>
<accession>A0AAN6NEE4</accession>